<evidence type="ECO:0000256" key="5">
    <source>
        <dbReference type="ARBA" id="ARBA00023136"/>
    </source>
</evidence>
<feature type="transmembrane region" description="Helical" evidence="7">
    <location>
        <begin position="284"/>
        <end position="307"/>
    </location>
</feature>
<evidence type="ECO:0000256" key="1">
    <source>
        <dbReference type="ARBA" id="ARBA00004651"/>
    </source>
</evidence>
<organism evidence="10 11">
    <name type="scientific">Thalassomonas viridans</name>
    <dbReference type="NCBI Taxonomy" id="137584"/>
    <lineage>
        <taxon>Bacteria</taxon>
        <taxon>Pseudomonadati</taxon>
        <taxon>Pseudomonadota</taxon>
        <taxon>Gammaproteobacteria</taxon>
        <taxon>Alteromonadales</taxon>
        <taxon>Colwelliaceae</taxon>
        <taxon>Thalassomonas</taxon>
    </lineage>
</organism>
<feature type="transmembrane region" description="Helical" evidence="7">
    <location>
        <begin position="20"/>
        <end position="42"/>
    </location>
</feature>
<evidence type="ECO:0000256" key="6">
    <source>
        <dbReference type="ARBA" id="ARBA00038076"/>
    </source>
</evidence>
<keyword evidence="5 7" id="KW-0472">Membrane</keyword>
<evidence type="ECO:0000256" key="4">
    <source>
        <dbReference type="ARBA" id="ARBA00022989"/>
    </source>
</evidence>
<comment type="subcellular location">
    <subcellularLocation>
        <location evidence="1">Cell membrane</location>
        <topology evidence="1">Multi-pass membrane protein</topology>
    </subcellularLocation>
</comment>
<dbReference type="Pfam" id="PF12704">
    <property type="entry name" value="MacB_PCD"/>
    <property type="match status" value="2"/>
</dbReference>
<reference evidence="10 11" key="1">
    <citation type="journal article" date="2015" name="Genome Announc.">
        <title>Draft Genome Sequences of Marine Isolates of Thalassomonas viridans and Thalassomonas actiniarum.</title>
        <authorList>
            <person name="Olonade I."/>
            <person name="van Zyl L.J."/>
            <person name="Trindade M."/>
        </authorList>
    </citation>
    <scope>NUCLEOTIDE SEQUENCE [LARGE SCALE GENOMIC DNA]</scope>
    <source>
        <strain evidence="10 11">XOM25</strain>
    </source>
</reference>
<dbReference type="KEGG" id="tvd:SG34_020630"/>
<dbReference type="PANTHER" id="PTHR30572:SF4">
    <property type="entry name" value="ABC TRANSPORTER PERMEASE YTRF"/>
    <property type="match status" value="1"/>
</dbReference>
<dbReference type="EMBL" id="CP059733">
    <property type="protein sequence ID" value="WDE08320.1"/>
    <property type="molecule type" value="Genomic_DNA"/>
</dbReference>
<accession>A0AAE9Z7R6</accession>
<keyword evidence="4 7" id="KW-1133">Transmembrane helix</keyword>
<dbReference type="Pfam" id="PF02687">
    <property type="entry name" value="FtsX"/>
    <property type="match status" value="2"/>
</dbReference>
<evidence type="ECO:0000259" key="8">
    <source>
        <dbReference type="Pfam" id="PF02687"/>
    </source>
</evidence>
<dbReference type="InterPro" id="IPR025857">
    <property type="entry name" value="MacB_PCD"/>
</dbReference>
<feature type="transmembrane region" description="Helical" evidence="7">
    <location>
        <begin position="667"/>
        <end position="692"/>
    </location>
</feature>
<feature type="domain" description="MacB-like periplasmic core" evidence="9">
    <location>
        <begin position="436"/>
        <end position="618"/>
    </location>
</feature>
<gene>
    <name evidence="10" type="ORF">SG34_020630</name>
</gene>
<proteinExistence type="inferred from homology"/>
<dbReference type="InterPro" id="IPR050250">
    <property type="entry name" value="Macrolide_Exporter_MacB"/>
</dbReference>
<evidence type="ECO:0000313" key="10">
    <source>
        <dbReference type="EMBL" id="WDE08320.1"/>
    </source>
</evidence>
<dbReference type="Proteomes" id="UP000032352">
    <property type="component" value="Chromosome"/>
</dbReference>
<feature type="domain" description="ABC3 transporter permease C-terminal" evidence="8">
    <location>
        <begin position="292"/>
        <end position="400"/>
    </location>
</feature>
<dbReference type="InterPro" id="IPR003838">
    <property type="entry name" value="ABC3_permease_C"/>
</dbReference>
<feature type="transmembrane region" description="Helical" evidence="7">
    <location>
        <begin position="723"/>
        <end position="746"/>
    </location>
</feature>
<name>A0AAE9Z7R6_9GAMM</name>
<keyword evidence="3 7" id="KW-0812">Transmembrane</keyword>
<feature type="transmembrane region" description="Helical" evidence="7">
    <location>
        <begin position="328"/>
        <end position="355"/>
    </location>
</feature>
<feature type="domain" description="ABC3 transporter permease C-terminal" evidence="8">
    <location>
        <begin position="675"/>
        <end position="788"/>
    </location>
</feature>
<evidence type="ECO:0000259" key="9">
    <source>
        <dbReference type="Pfam" id="PF12704"/>
    </source>
</evidence>
<dbReference type="GO" id="GO:0005886">
    <property type="term" value="C:plasma membrane"/>
    <property type="evidence" value="ECO:0007669"/>
    <property type="project" value="UniProtKB-SubCell"/>
</dbReference>
<sequence length="797" mass="88101">MLLRQAWGSLRSKPAFVSGIVTTLGLTLGALLTVLTLAYVMLIKPLPYPQQAQLYTLEHQLIDQDGKIDGRAFTYPNLMHFYRSQQTFSQAALIYYDADVLVSSPGHPTLTQSFVTPEWFSLLAAQMALGRPFEQTEAVNSYHPVAILSYDTWQKEFAQTPDILNRKVTFGGTSYRIIGVLSPQFREPELLDTGMKSQIFLPWDFNSISEDERKKWGNDDDQLKVVAKLPAGENPAQVEQTLTALINNTWQEQVAGSAFLNGWRINLELHSLKSKLLAGSEQSVYLLLAGVLGLVLIATTNITNLFISRTAEQQHNLAIHAAIGASKGQLFAVLLVQTGLLMLMAIVFALIVATFGFGLLQQVLSHVFPRVDELAINPFTLGSALILAVALALFFARVSAQMLNYRQLNTRLQTSGKGSGMQVSGNIRNTLIITQIAIVTSLVLVCLVLFKNALETINEPGGFETDNISFMVLALPTADTDRAQRTQQIQALRRQLLSLPQVAAVSQSLAPMAFTTRALTASTGDARYSVKAKDIDHEYFRLIKQALTEGNYFTEADMKDGNNVMIVNDVFARQIAPDGSALGLVFNNHTIVGVVKGIKLPGEKDIAPRFYYPASQDRNMMLIKHLPGQQLTREQVVAVLARVSSQFKLFSLSTLNERRQSRLFNQYTTAVTSGVLALLTLLLAAIGLYGIISYGTRMRRFEIGTRLALGAKRKDMIALVLKGNLRALATGIAIAIGLLLLLTLVFPQELAAYIQPELIPVFVLTLGMIVFISWLACYWPLRRFINRPAIYSLKDND</sequence>
<dbReference type="AlphaFoldDB" id="A0AAE9Z7R6"/>
<feature type="transmembrane region" description="Helical" evidence="7">
    <location>
        <begin position="431"/>
        <end position="450"/>
    </location>
</feature>
<evidence type="ECO:0000256" key="7">
    <source>
        <dbReference type="SAM" id="Phobius"/>
    </source>
</evidence>
<feature type="transmembrane region" description="Helical" evidence="7">
    <location>
        <begin position="375"/>
        <end position="396"/>
    </location>
</feature>
<comment type="similarity">
    <text evidence="6">Belongs to the ABC-4 integral membrane protein family.</text>
</comment>
<feature type="domain" description="MacB-like periplasmic core" evidence="9">
    <location>
        <begin position="21"/>
        <end position="244"/>
    </location>
</feature>
<evidence type="ECO:0000256" key="3">
    <source>
        <dbReference type="ARBA" id="ARBA00022692"/>
    </source>
</evidence>
<reference evidence="10 11" key="2">
    <citation type="journal article" date="2022" name="Mar. Drugs">
        <title>Bioassay-Guided Fractionation Leads to the Detection of Cholic Acid Generated by the Rare Thalassomonas sp.</title>
        <authorList>
            <person name="Pheiffer F."/>
            <person name="Schneider Y.K."/>
            <person name="Hansen E.H."/>
            <person name="Andersen J.H."/>
            <person name="Isaksson J."/>
            <person name="Busche T."/>
            <person name="R C."/>
            <person name="Kalinowski J."/>
            <person name="Zyl L.V."/>
            <person name="Trindade M."/>
        </authorList>
    </citation>
    <scope>NUCLEOTIDE SEQUENCE [LARGE SCALE GENOMIC DNA]</scope>
    <source>
        <strain evidence="10 11">XOM25</strain>
    </source>
</reference>
<keyword evidence="2" id="KW-1003">Cell membrane</keyword>
<evidence type="ECO:0000313" key="11">
    <source>
        <dbReference type="Proteomes" id="UP000032352"/>
    </source>
</evidence>
<evidence type="ECO:0000256" key="2">
    <source>
        <dbReference type="ARBA" id="ARBA00022475"/>
    </source>
</evidence>
<dbReference type="GO" id="GO:0022857">
    <property type="term" value="F:transmembrane transporter activity"/>
    <property type="evidence" value="ECO:0007669"/>
    <property type="project" value="TreeGrafter"/>
</dbReference>
<dbReference type="PANTHER" id="PTHR30572">
    <property type="entry name" value="MEMBRANE COMPONENT OF TRANSPORTER-RELATED"/>
    <property type="match status" value="1"/>
</dbReference>
<keyword evidence="11" id="KW-1185">Reference proteome</keyword>
<feature type="transmembrane region" description="Helical" evidence="7">
    <location>
        <begin position="758"/>
        <end position="781"/>
    </location>
</feature>
<protein>
    <submittedName>
        <fullName evidence="10">ABC transporter permease</fullName>
    </submittedName>
</protein>